<evidence type="ECO:0000313" key="4">
    <source>
        <dbReference type="Proteomes" id="UP000238762"/>
    </source>
</evidence>
<proteinExistence type="predicted"/>
<dbReference type="PANTHER" id="PTHR46401:SF2">
    <property type="entry name" value="GLYCOSYLTRANSFERASE WBBK-RELATED"/>
    <property type="match status" value="1"/>
</dbReference>
<dbReference type="GO" id="GO:0009103">
    <property type="term" value="P:lipopolysaccharide biosynthetic process"/>
    <property type="evidence" value="ECO:0007669"/>
    <property type="project" value="TreeGrafter"/>
</dbReference>
<dbReference type="EMBL" id="PVWJ01000030">
    <property type="protein sequence ID" value="PSB03514.1"/>
    <property type="molecule type" value="Genomic_DNA"/>
</dbReference>
<dbReference type="InterPro" id="IPR001296">
    <property type="entry name" value="Glyco_trans_1"/>
</dbReference>
<dbReference type="PANTHER" id="PTHR46401">
    <property type="entry name" value="GLYCOSYLTRANSFERASE WBBK-RELATED"/>
    <property type="match status" value="1"/>
</dbReference>
<dbReference type="Pfam" id="PF00534">
    <property type="entry name" value="Glycos_transf_1"/>
    <property type="match status" value="1"/>
</dbReference>
<dbReference type="GO" id="GO:0016757">
    <property type="term" value="F:glycosyltransferase activity"/>
    <property type="evidence" value="ECO:0007669"/>
    <property type="project" value="InterPro"/>
</dbReference>
<comment type="caution">
    <text evidence="3">The sequence shown here is derived from an EMBL/GenBank/DDBJ whole genome shotgun (WGS) entry which is preliminary data.</text>
</comment>
<organism evidence="3 4">
    <name type="scientific">Merismopedia glauca CCAP 1448/3</name>
    <dbReference type="NCBI Taxonomy" id="1296344"/>
    <lineage>
        <taxon>Bacteria</taxon>
        <taxon>Bacillati</taxon>
        <taxon>Cyanobacteriota</taxon>
        <taxon>Cyanophyceae</taxon>
        <taxon>Synechococcales</taxon>
        <taxon>Merismopediaceae</taxon>
        <taxon>Merismopedia</taxon>
    </lineage>
</organism>
<evidence type="ECO:0000313" key="3">
    <source>
        <dbReference type="EMBL" id="PSB03514.1"/>
    </source>
</evidence>
<dbReference type="OrthoDB" id="9790710at2"/>
<dbReference type="Gene3D" id="3.40.50.2000">
    <property type="entry name" value="Glycogen Phosphorylase B"/>
    <property type="match status" value="2"/>
</dbReference>
<protein>
    <submittedName>
        <fullName evidence="3">Glycosyl transferase</fullName>
    </submittedName>
</protein>
<dbReference type="SUPFAM" id="SSF53756">
    <property type="entry name" value="UDP-Glycosyltransferase/glycogen phosphorylase"/>
    <property type="match status" value="1"/>
</dbReference>
<dbReference type="AlphaFoldDB" id="A0A2T1C5K8"/>
<evidence type="ECO:0000259" key="2">
    <source>
        <dbReference type="Pfam" id="PF00534"/>
    </source>
</evidence>
<evidence type="ECO:0000256" key="1">
    <source>
        <dbReference type="ARBA" id="ARBA00022679"/>
    </source>
</evidence>
<dbReference type="RefSeq" id="WP_106288135.1">
    <property type="nucleotide sequence ID" value="NZ_CAWNTC010000252.1"/>
</dbReference>
<gene>
    <name evidence="3" type="ORF">C7B64_08100</name>
</gene>
<feature type="domain" description="Glycosyl transferase family 1" evidence="2">
    <location>
        <begin position="202"/>
        <end position="358"/>
    </location>
</feature>
<reference evidence="3 4" key="2">
    <citation type="submission" date="2018-03" db="EMBL/GenBank/DDBJ databases">
        <title>The ancient ancestry and fast evolution of plastids.</title>
        <authorList>
            <person name="Moore K.R."/>
            <person name="Magnabosco C."/>
            <person name="Momper L."/>
            <person name="Gold D.A."/>
            <person name="Bosak T."/>
            <person name="Fournier G.P."/>
        </authorList>
    </citation>
    <scope>NUCLEOTIDE SEQUENCE [LARGE SCALE GENOMIC DNA]</scope>
    <source>
        <strain evidence="3 4">CCAP 1448/3</strain>
    </source>
</reference>
<accession>A0A2T1C5K8</accession>
<reference evidence="3 4" key="1">
    <citation type="submission" date="2018-02" db="EMBL/GenBank/DDBJ databases">
        <authorList>
            <person name="Cohen D.B."/>
            <person name="Kent A.D."/>
        </authorList>
    </citation>
    <scope>NUCLEOTIDE SEQUENCE [LARGE SCALE GENOMIC DNA]</scope>
    <source>
        <strain evidence="3 4">CCAP 1448/3</strain>
    </source>
</reference>
<dbReference type="CDD" id="cd03801">
    <property type="entry name" value="GT4_PimA-like"/>
    <property type="match status" value="1"/>
</dbReference>
<sequence>MSQPQINHEIKIAWLLTSGFYYWHPMLSALSKIFPKTKVFTATWNGFAAGFENSFVVDFVGERKEIFLSKGKSLYGNKFTYLSPNILPKLLAFRPNVIFSNSFGIWTIIALLFKPIGKWQVAIAYEGSSPGVDYRNSVTRLFLRRQMVKLADACISNSQAGKAYLIEVLQASPIQVFAHPYEVPSLTTLTQAKPIPELEQLPHPIFLFIGSTIARKGLILLLEACTYLQQQGKDNYTLLIVGDGEQKSELEAFCDQNKLTKCVRWIGRVNYDELGAYLTCADVFILPTLEDTWGVVISEAMIVGKAILCSKFAGAVEMIQDGENGYSFNPNNVQELSEKMIKFIDNQELAAIMGKKSQEIMKQYTPEAAANLMSQVVESILKF</sequence>
<keyword evidence="4" id="KW-1185">Reference proteome</keyword>
<name>A0A2T1C5K8_9CYAN</name>
<keyword evidence="1 3" id="KW-0808">Transferase</keyword>
<dbReference type="Proteomes" id="UP000238762">
    <property type="component" value="Unassembled WGS sequence"/>
</dbReference>